<feature type="chain" id="PRO_5046322428" evidence="1">
    <location>
        <begin position="22"/>
        <end position="325"/>
    </location>
</feature>
<evidence type="ECO:0000313" key="2">
    <source>
        <dbReference type="EMBL" id="MFD1316449.1"/>
    </source>
</evidence>
<protein>
    <submittedName>
        <fullName evidence="2">Uncharacterized protein</fullName>
    </submittedName>
</protein>
<evidence type="ECO:0000313" key="3">
    <source>
        <dbReference type="Proteomes" id="UP001597201"/>
    </source>
</evidence>
<organism evidence="2 3">
    <name type="scientific">Namhaeicola litoreus</name>
    <dbReference type="NCBI Taxonomy" id="1052145"/>
    <lineage>
        <taxon>Bacteria</taxon>
        <taxon>Pseudomonadati</taxon>
        <taxon>Bacteroidota</taxon>
        <taxon>Flavobacteriia</taxon>
        <taxon>Flavobacteriales</taxon>
        <taxon>Flavobacteriaceae</taxon>
        <taxon>Namhaeicola</taxon>
    </lineage>
</organism>
<dbReference type="RefSeq" id="WP_377179437.1">
    <property type="nucleotide sequence ID" value="NZ_JBHTMY010000003.1"/>
</dbReference>
<reference evidence="3" key="1">
    <citation type="journal article" date="2019" name="Int. J. Syst. Evol. Microbiol.">
        <title>The Global Catalogue of Microorganisms (GCM) 10K type strain sequencing project: providing services to taxonomists for standard genome sequencing and annotation.</title>
        <authorList>
            <consortium name="The Broad Institute Genomics Platform"/>
            <consortium name="The Broad Institute Genome Sequencing Center for Infectious Disease"/>
            <person name="Wu L."/>
            <person name="Ma J."/>
        </authorList>
    </citation>
    <scope>NUCLEOTIDE SEQUENCE [LARGE SCALE GENOMIC DNA]</scope>
    <source>
        <strain evidence="3">CCUG 61485</strain>
    </source>
</reference>
<keyword evidence="3" id="KW-1185">Reference proteome</keyword>
<evidence type="ECO:0000256" key="1">
    <source>
        <dbReference type="SAM" id="SignalP"/>
    </source>
</evidence>
<comment type="caution">
    <text evidence="2">The sequence shown here is derived from an EMBL/GenBank/DDBJ whole genome shotgun (WGS) entry which is preliminary data.</text>
</comment>
<keyword evidence="1" id="KW-0732">Signal</keyword>
<proteinExistence type="predicted"/>
<gene>
    <name evidence="2" type="ORF">ACFQ39_12545</name>
</gene>
<name>A0ABW3Y468_9FLAO</name>
<feature type="signal peptide" evidence="1">
    <location>
        <begin position="1"/>
        <end position="21"/>
    </location>
</feature>
<sequence>MTKIIILFNLILFCQVTTTQANESLDYTIYHQRAVDAEILIASENYKDALQVYEELFEKYEFIFLRDFQIATQLALFLNDEQKSKRLLINGIKSGWKIKSIRNNNFLDKIRKGKDWKSIKKQYHALNELYESTLNQRLRKRVKKMFSKDQRKAIRALFAFSSKAQDRYAEKKFAPHSEKQISEFLDILNNYGYPGEKFIGNDFWMSTILSHHNSISNAYNRKDTLYQNLKPKLKIALKKGEISAFEFALIDEWYRASKNDKEEPTYGILEGPLRKDLNRTNKLREIIFLRPIEVHNKLVDIQDKTGMNFYLDGHPWSAAKIEIRE</sequence>
<dbReference type="Proteomes" id="UP001597201">
    <property type="component" value="Unassembled WGS sequence"/>
</dbReference>
<dbReference type="EMBL" id="JBHTMY010000003">
    <property type="protein sequence ID" value="MFD1316449.1"/>
    <property type="molecule type" value="Genomic_DNA"/>
</dbReference>
<accession>A0ABW3Y468</accession>